<evidence type="ECO:0000313" key="3">
    <source>
        <dbReference type="Proteomes" id="UP000620139"/>
    </source>
</evidence>
<keyword evidence="3" id="KW-1185">Reference proteome</keyword>
<evidence type="ECO:0008006" key="4">
    <source>
        <dbReference type="Google" id="ProtNLM"/>
    </source>
</evidence>
<name>A0A931J060_9BURK</name>
<organism evidence="2 3">
    <name type="scientific">Inhella gelatinilytica</name>
    <dbReference type="NCBI Taxonomy" id="2795030"/>
    <lineage>
        <taxon>Bacteria</taxon>
        <taxon>Pseudomonadati</taxon>
        <taxon>Pseudomonadota</taxon>
        <taxon>Betaproteobacteria</taxon>
        <taxon>Burkholderiales</taxon>
        <taxon>Sphaerotilaceae</taxon>
        <taxon>Inhella</taxon>
    </lineage>
</organism>
<proteinExistence type="predicted"/>
<gene>
    <name evidence="2" type="ORF">I7X43_09770</name>
</gene>
<reference evidence="2" key="1">
    <citation type="submission" date="2020-12" db="EMBL/GenBank/DDBJ databases">
        <title>The genome sequence of Inhella sp. 4Y17.</title>
        <authorList>
            <person name="Liu Y."/>
        </authorList>
    </citation>
    <scope>NUCLEOTIDE SEQUENCE</scope>
    <source>
        <strain evidence="2">4Y10</strain>
    </source>
</reference>
<feature type="coiled-coil region" evidence="1">
    <location>
        <begin position="17"/>
        <end position="44"/>
    </location>
</feature>
<dbReference type="AlphaFoldDB" id="A0A931J060"/>
<dbReference type="EMBL" id="JAEDAL010000004">
    <property type="protein sequence ID" value="MBH9553133.1"/>
    <property type="molecule type" value="Genomic_DNA"/>
</dbReference>
<comment type="caution">
    <text evidence="2">The sequence shown here is derived from an EMBL/GenBank/DDBJ whole genome shotgun (WGS) entry which is preliminary data.</text>
</comment>
<sequence length="286" mass="33114">MNPQLWRLEAARRRRQLEELQTYLLRMEAEFQDLERQVLSFQAAYRQQLGAAWKEVEQLQGDLLHILEELSRAQGLESPAVPPQRKHQTLPQLPPAVAWPTPPPFESELIAPSLKDLHRRAAMRLHPDRATDPEDRIRREALMRDANLAYADHDRATLEALLIASGESPQRLGGFDVRAHWQWLERCEHLAQGRMRILRAHLVALRQHPVTILAEHVDRARGRGLDALAVMHSVLRLQVQELTQQLYIARRIPARSTLAIEFIAQWQRRWGQEPRHTPEAEQSTSA</sequence>
<evidence type="ECO:0000256" key="1">
    <source>
        <dbReference type="SAM" id="Coils"/>
    </source>
</evidence>
<keyword evidence="1" id="KW-0175">Coiled coil</keyword>
<accession>A0A931J060</accession>
<protein>
    <recommendedName>
        <fullName evidence="4">J domain-containing protein</fullName>
    </recommendedName>
</protein>
<evidence type="ECO:0000313" key="2">
    <source>
        <dbReference type="EMBL" id="MBH9553133.1"/>
    </source>
</evidence>
<dbReference type="Proteomes" id="UP000620139">
    <property type="component" value="Unassembled WGS sequence"/>
</dbReference>